<evidence type="ECO:0000313" key="6">
    <source>
        <dbReference type="Proteomes" id="UP000759131"/>
    </source>
</evidence>
<dbReference type="InterPro" id="IPR044244">
    <property type="entry name" value="TTC27/Emw1"/>
</dbReference>
<dbReference type="OrthoDB" id="1936594at2759"/>
<dbReference type="Proteomes" id="UP000759131">
    <property type="component" value="Unassembled WGS sequence"/>
</dbReference>
<dbReference type="InterPro" id="IPR019734">
    <property type="entry name" value="TPR_rpt"/>
</dbReference>
<dbReference type="AlphaFoldDB" id="A0A7R9Q192"/>
<gene>
    <name evidence="5" type="ORF">OSB1V03_LOCUS8302</name>
</gene>
<accession>A0A7R9Q192</accession>
<dbReference type="PANTHER" id="PTHR16193:SF0">
    <property type="entry name" value="TETRATRICOPEPTIDE REPEAT PROTEIN 27"/>
    <property type="match status" value="1"/>
</dbReference>
<keyword evidence="1" id="KW-0677">Repeat</keyword>
<organism evidence="5">
    <name type="scientific">Medioppia subpectinata</name>
    <dbReference type="NCBI Taxonomy" id="1979941"/>
    <lineage>
        <taxon>Eukaryota</taxon>
        <taxon>Metazoa</taxon>
        <taxon>Ecdysozoa</taxon>
        <taxon>Arthropoda</taxon>
        <taxon>Chelicerata</taxon>
        <taxon>Arachnida</taxon>
        <taxon>Acari</taxon>
        <taxon>Acariformes</taxon>
        <taxon>Sarcoptiformes</taxon>
        <taxon>Oribatida</taxon>
        <taxon>Brachypylina</taxon>
        <taxon>Oppioidea</taxon>
        <taxon>Oppiidae</taxon>
        <taxon>Medioppia</taxon>
    </lineage>
</organism>
<evidence type="ECO:0000313" key="5">
    <source>
        <dbReference type="EMBL" id="CAD7627877.1"/>
    </source>
</evidence>
<dbReference type="Gene3D" id="1.25.40.10">
    <property type="entry name" value="Tetratricopeptide repeat domain"/>
    <property type="match status" value="1"/>
</dbReference>
<evidence type="ECO:0000256" key="1">
    <source>
        <dbReference type="ARBA" id="ARBA00022737"/>
    </source>
</evidence>
<keyword evidence="6" id="KW-1185">Reference proteome</keyword>
<evidence type="ECO:0000256" key="3">
    <source>
        <dbReference type="ARBA" id="ARBA00024020"/>
    </source>
</evidence>
<sequence length="557" mass="64660">VYLFEELAKDCHQLEKDFIESLIQQNYCNVLDNELIKEILRDIHFDDNDIDLSSIESKYDLKRDTILRIILYFGISCLQLYTFDNFLSFIENDTHFDNCLQFVKELDLKYDYSLTSDGQQCYPMARNVALLKLSRLAFNKIKPHLTDDNVVHVLWRMRSAIIHQISVINASNSLFQEILLDSKTIEEFILNNETIGLSLKIDLLNELLNAFLWFGDIERIKANLESAQQMSGLTIGLSGALGLRTQYQQTAVPQLMVKINRTSNDLNGCSQALEVNSDLPKNVALNDDTLLNSIKFVSLEDNANNETMDLTETEQILMLSYIKCYQRIGSPSDELLSEQLDSYLAFLISKTRIWSVLTNCLLMRSLLEKDKRRRVERSMSQINELVDCVRESHLNSVQTIQRSQHFYSVLPNPFWITERYLANVLVSLGVNKSALDIYLRLNLWDDVIDCYQRIGRRDKAEAIIRDQLKDKETPLLYCLLGDTTDDLEYYEKALQLSDRKFPRAHKALGNYYFNLKQYSESIPHFQQSVAFNSMQIDVWFRLAFAAMSTEDYDIILI</sequence>
<keyword evidence="2 4" id="KW-0802">TPR repeat</keyword>
<feature type="repeat" description="TPR" evidence="4">
    <location>
        <begin position="502"/>
        <end position="535"/>
    </location>
</feature>
<dbReference type="SMART" id="SM00028">
    <property type="entry name" value="TPR"/>
    <property type="match status" value="1"/>
</dbReference>
<dbReference type="EMBL" id="CAJPIZ010005133">
    <property type="protein sequence ID" value="CAG2108307.1"/>
    <property type="molecule type" value="Genomic_DNA"/>
</dbReference>
<proteinExistence type="inferred from homology"/>
<evidence type="ECO:0000256" key="2">
    <source>
        <dbReference type="ARBA" id="ARBA00022803"/>
    </source>
</evidence>
<protein>
    <recommendedName>
        <fullName evidence="7">Tetratricopeptide repeat protein</fullName>
    </recommendedName>
</protein>
<dbReference type="EMBL" id="OC859708">
    <property type="protein sequence ID" value="CAD7627877.1"/>
    <property type="molecule type" value="Genomic_DNA"/>
</dbReference>
<dbReference type="SUPFAM" id="SSF48452">
    <property type="entry name" value="TPR-like"/>
    <property type="match status" value="1"/>
</dbReference>
<reference evidence="5" key="1">
    <citation type="submission" date="2020-11" db="EMBL/GenBank/DDBJ databases">
        <authorList>
            <person name="Tran Van P."/>
        </authorList>
    </citation>
    <scope>NUCLEOTIDE SEQUENCE</scope>
</reference>
<evidence type="ECO:0000256" key="4">
    <source>
        <dbReference type="PROSITE-ProRule" id="PRU00339"/>
    </source>
</evidence>
<feature type="non-terminal residue" evidence="5">
    <location>
        <position position="1"/>
    </location>
</feature>
<evidence type="ECO:0008006" key="7">
    <source>
        <dbReference type="Google" id="ProtNLM"/>
    </source>
</evidence>
<feature type="non-terminal residue" evidence="5">
    <location>
        <position position="557"/>
    </location>
</feature>
<name>A0A7R9Q192_9ACAR</name>
<comment type="similarity">
    <text evidence="3">Belongs to the TTC27 family.</text>
</comment>
<dbReference type="PANTHER" id="PTHR16193">
    <property type="entry name" value="TETRATRICOPEPTIDE REPEAT PROTEIN 27"/>
    <property type="match status" value="1"/>
</dbReference>
<dbReference type="PROSITE" id="PS50005">
    <property type="entry name" value="TPR"/>
    <property type="match status" value="1"/>
</dbReference>
<dbReference type="InterPro" id="IPR011990">
    <property type="entry name" value="TPR-like_helical_dom_sf"/>
</dbReference>